<accession>A0A645JC68</accession>
<evidence type="ECO:0000313" key="1">
    <source>
        <dbReference type="EMBL" id="MPN57133.1"/>
    </source>
</evidence>
<proteinExistence type="predicted"/>
<name>A0A645JC68_9ZZZZ</name>
<gene>
    <name evidence="1" type="ORF">SDC9_204827</name>
</gene>
<evidence type="ECO:0008006" key="2">
    <source>
        <dbReference type="Google" id="ProtNLM"/>
    </source>
</evidence>
<protein>
    <recommendedName>
        <fullName evidence="2">DUF4162 domain-containing protein</fullName>
    </recommendedName>
</protein>
<organism evidence="1">
    <name type="scientific">bioreactor metagenome</name>
    <dbReference type="NCBI Taxonomy" id="1076179"/>
    <lineage>
        <taxon>unclassified sequences</taxon>
        <taxon>metagenomes</taxon>
        <taxon>ecological metagenomes</taxon>
    </lineage>
</organism>
<sequence length="64" mass="7532">MEIYKNFIKENPDLAAKISNKTVIISYSNDINKLLNLVSKYKINDLNIYQKTLEELFMHFYGGE</sequence>
<dbReference type="EMBL" id="VSSQ01128308">
    <property type="protein sequence ID" value="MPN57133.1"/>
    <property type="molecule type" value="Genomic_DNA"/>
</dbReference>
<reference evidence="1" key="1">
    <citation type="submission" date="2019-08" db="EMBL/GenBank/DDBJ databases">
        <authorList>
            <person name="Kucharzyk K."/>
            <person name="Murdoch R.W."/>
            <person name="Higgins S."/>
            <person name="Loffler F."/>
        </authorList>
    </citation>
    <scope>NUCLEOTIDE SEQUENCE</scope>
</reference>
<dbReference type="AlphaFoldDB" id="A0A645JC68"/>
<comment type="caution">
    <text evidence="1">The sequence shown here is derived from an EMBL/GenBank/DDBJ whole genome shotgun (WGS) entry which is preliminary data.</text>
</comment>